<feature type="transmembrane region" description="Helical" evidence="1">
    <location>
        <begin position="68"/>
        <end position="87"/>
    </location>
</feature>
<feature type="transmembrane region" description="Helical" evidence="1">
    <location>
        <begin position="39"/>
        <end position="62"/>
    </location>
</feature>
<protein>
    <submittedName>
        <fullName evidence="2">Spore cortex biosynthesis protein YabQ</fullName>
    </submittedName>
</protein>
<dbReference type="InterPro" id="IPR019074">
    <property type="entry name" value="YabQ"/>
</dbReference>
<sequence length="189" mass="22895">MNFYVQWVTLLWMLFSGAMMGVAFDSYRVLSGRLQFPKWSIHALDILYWSASAVFVFRMLYASNHGQLRFYVFLGLFLGVWLYFWILSVTTQRFVVMLIEGARQLWLLCRRIFHLLILMPLKGLYRILRLFLGLVWVITLFIAKLLLQLLLPFWKLLRWIVRPLFAWWVTPQWLSRFGRSMVAVWKRWF</sequence>
<feature type="transmembrane region" description="Helical" evidence="1">
    <location>
        <begin position="6"/>
        <end position="27"/>
    </location>
</feature>
<proteinExistence type="predicted"/>
<keyword evidence="1" id="KW-1133">Transmembrane helix</keyword>
<reference evidence="2 3" key="1">
    <citation type="submission" date="2023-07" db="EMBL/GenBank/DDBJ databases">
        <title>Paenibacillus sp. JX-17 nov. isolated from soil.</title>
        <authorList>
            <person name="Wan Y."/>
            <person name="Liu B."/>
        </authorList>
    </citation>
    <scope>NUCLEOTIDE SEQUENCE [LARGE SCALE GENOMIC DNA]</scope>
    <source>
        <strain evidence="2 3">JX-17</strain>
    </source>
</reference>
<evidence type="ECO:0000313" key="3">
    <source>
        <dbReference type="Proteomes" id="UP001240171"/>
    </source>
</evidence>
<organism evidence="2 3">
    <name type="scientific">Paenibacillus lacisoli</name>
    <dbReference type="NCBI Taxonomy" id="3064525"/>
    <lineage>
        <taxon>Bacteria</taxon>
        <taxon>Bacillati</taxon>
        <taxon>Bacillota</taxon>
        <taxon>Bacilli</taxon>
        <taxon>Bacillales</taxon>
        <taxon>Paenibacillaceae</taxon>
        <taxon>Paenibacillus</taxon>
    </lineage>
</organism>
<keyword evidence="1" id="KW-0472">Membrane</keyword>
<keyword evidence="3" id="KW-1185">Reference proteome</keyword>
<dbReference type="Proteomes" id="UP001240171">
    <property type="component" value="Unassembled WGS sequence"/>
</dbReference>
<keyword evidence="1" id="KW-0812">Transmembrane</keyword>
<evidence type="ECO:0000313" key="2">
    <source>
        <dbReference type="EMBL" id="MDO7908582.1"/>
    </source>
</evidence>
<gene>
    <name evidence="2" type="primary">yabQ</name>
    <name evidence="2" type="ORF">Q5741_19520</name>
</gene>
<comment type="caution">
    <text evidence="2">The sequence shown here is derived from an EMBL/GenBank/DDBJ whole genome shotgun (WGS) entry which is preliminary data.</text>
</comment>
<dbReference type="EMBL" id="JAUQTB010000018">
    <property type="protein sequence ID" value="MDO7908582.1"/>
    <property type="molecule type" value="Genomic_DNA"/>
</dbReference>
<dbReference type="Pfam" id="PF09578">
    <property type="entry name" value="Spore_YabQ"/>
    <property type="match status" value="1"/>
</dbReference>
<name>A0ABT9CH29_9BACL</name>
<evidence type="ECO:0000256" key="1">
    <source>
        <dbReference type="SAM" id="Phobius"/>
    </source>
</evidence>
<dbReference type="NCBIfam" id="TIGR02893">
    <property type="entry name" value="spore_yabQ"/>
    <property type="match status" value="1"/>
</dbReference>
<accession>A0ABT9CH29</accession>
<feature type="transmembrane region" description="Helical" evidence="1">
    <location>
        <begin position="134"/>
        <end position="154"/>
    </location>
</feature>
<dbReference type="RefSeq" id="WP_305025804.1">
    <property type="nucleotide sequence ID" value="NZ_JAUQTB010000018.1"/>
</dbReference>